<proteinExistence type="predicted"/>
<comment type="caution">
    <text evidence="2">The sequence shown here is derived from an EMBL/GenBank/DDBJ whole genome shotgun (WGS) entry which is preliminary data.</text>
</comment>
<dbReference type="Gene3D" id="1.25.40.10">
    <property type="entry name" value="Tetratricopeptide repeat domain"/>
    <property type="match status" value="1"/>
</dbReference>
<dbReference type="InterPro" id="IPR021975">
    <property type="entry name" value="Rifampin_Arr"/>
</dbReference>
<name>A0ABP8M7I1_9BACT</name>
<dbReference type="NCBIfam" id="NF033144">
    <property type="entry name" value="rifampin_ARR"/>
    <property type="match status" value="1"/>
</dbReference>
<keyword evidence="3" id="KW-1185">Reference proteome</keyword>
<feature type="domain" description="Rifampin ADP-ribosyltransferase" evidence="1">
    <location>
        <begin position="125"/>
        <end position="223"/>
    </location>
</feature>
<sequence length="247" mass="27556">MEFNPNNNVVKRCLQGMGMEEKGKPEEASKLFHQAWDEATNDFEKFLAAHYVARHQKNVSDKLKWLEASLQFALTINSDAVKSAFPSLYLNIAKCNEDLSEPDKAKENYELAASFKDKPSDKGPFYHGTKADLQVGDLLTAGGSSNYKAELKMNHIYFTALVNGAGLAAALAKGNGCERVYIVEPTGSFENDPNVTDKKFPGNPTRSYRSQAPLKIVGEVTDWVRQTPEELHIWREKLANNKGEIIN</sequence>
<gene>
    <name evidence="2" type="primary">arr</name>
    <name evidence="2" type="ORF">GCM10023188_46270</name>
</gene>
<organism evidence="2 3">
    <name type="scientific">Pontibacter saemangeumensis</name>
    <dbReference type="NCBI Taxonomy" id="1084525"/>
    <lineage>
        <taxon>Bacteria</taxon>
        <taxon>Pseudomonadati</taxon>
        <taxon>Bacteroidota</taxon>
        <taxon>Cytophagia</taxon>
        <taxon>Cytophagales</taxon>
        <taxon>Hymenobacteraceae</taxon>
        <taxon>Pontibacter</taxon>
    </lineage>
</organism>
<accession>A0ABP8M7I1</accession>
<dbReference type="InterPro" id="IPR011990">
    <property type="entry name" value="TPR-like_helical_dom_sf"/>
</dbReference>
<dbReference type="EMBL" id="BAABHC010000039">
    <property type="protein sequence ID" value="GAA4444364.1"/>
    <property type="molecule type" value="Genomic_DNA"/>
</dbReference>
<dbReference type="Proteomes" id="UP001500552">
    <property type="component" value="Unassembled WGS sequence"/>
</dbReference>
<dbReference type="Gene3D" id="3.20.170.40">
    <property type="entry name" value="Rifampin ADP-ribosyltransferase domain"/>
    <property type="match status" value="1"/>
</dbReference>
<evidence type="ECO:0000259" key="1">
    <source>
        <dbReference type="Pfam" id="PF12120"/>
    </source>
</evidence>
<evidence type="ECO:0000313" key="2">
    <source>
        <dbReference type="EMBL" id="GAA4444364.1"/>
    </source>
</evidence>
<dbReference type="SUPFAM" id="SSF48452">
    <property type="entry name" value="TPR-like"/>
    <property type="match status" value="1"/>
</dbReference>
<dbReference type="Pfam" id="PF12120">
    <property type="entry name" value="Arr-ms"/>
    <property type="match status" value="1"/>
</dbReference>
<reference evidence="3" key="1">
    <citation type="journal article" date="2019" name="Int. J. Syst. Evol. Microbiol.">
        <title>The Global Catalogue of Microorganisms (GCM) 10K type strain sequencing project: providing services to taxonomists for standard genome sequencing and annotation.</title>
        <authorList>
            <consortium name="The Broad Institute Genomics Platform"/>
            <consortium name="The Broad Institute Genome Sequencing Center for Infectious Disease"/>
            <person name="Wu L."/>
            <person name="Ma J."/>
        </authorList>
    </citation>
    <scope>NUCLEOTIDE SEQUENCE [LARGE SCALE GENOMIC DNA]</scope>
    <source>
        <strain evidence="3">JCM 17926</strain>
    </source>
</reference>
<protein>
    <submittedName>
        <fullName evidence="2">NAD(+)--rifampin ADP-ribosyltransferase</fullName>
    </submittedName>
</protein>
<dbReference type="InterPro" id="IPR038611">
    <property type="entry name" value="Arr_sf"/>
</dbReference>
<evidence type="ECO:0000313" key="3">
    <source>
        <dbReference type="Proteomes" id="UP001500552"/>
    </source>
</evidence>